<reference evidence="4" key="1">
    <citation type="journal article" date="2013" name="Nature">
        <title>Pan genome of the phytoplankton Emiliania underpins its global distribution.</title>
        <authorList>
            <person name="Read B.A."/>
            <person name="Kegel J."/>
            <person name="Klute M.J."/>
            <person name="Kuo A."/>
            <person name="Lefebvre S.C."/>
            <person name="Maumus F."/>
            <person name="Mayer C."/>
            <person name="Miller J."/>
            <person name="Monier A."/>
            <person name="Salamov A."/>
            <person name="Young J."/>
            <person name="Aguilar M."/>
            <person name="Claverie J.M."/>
            <person name="Frickenhaus S."/>
            <person name="Gonzalez K."/>
            <person name="Herman E.K."/>
            <person name="Lin Y.C."/>
            <person name="Napier J."/>
            <person name="Ogata H."/>
            <person name="Sarno A.F."/>
            <person name="Shmutz J."/>
            <person name="Schroeder D."/>
            <person name="de Vargas C."/>
            <person name="Verret F."/>
            <person name="von Dassow P."/>
            <person name="Valentin K."/>
            <person name="Van de Peer Y."/>
            <person name="Wheeler G."/>
            <person name="Dacks J.B."/>
            <person name="Delwiche C.F."/>
            <person name="Dyhrman S.T."/>
            <person name="Glockner G."/>
            <person name="John U."/>
            <person name="Richards T."/>
            <person name="Worden A.Z."/>
            <person name="Zhang X."/>
            <person name="Grigoriev I.V."/>
            <person name="Allen A.E."/>
            <person name="Bidle K."/>
            <person name="Borodovsky M."/>
            <person name="Bowler C."/>
            <person name="Brownlee C."/>
            <person name="Cock J.M."/>
            <person name="Elias M."/>
            <person name="Gladyshev V.N."/>
            <person name="Groth M."/>
            <person name="Guda C."/>
            <person name="Hadaegh A."/>
            <person name="Iglesias-Rodriguez M.D."/>
            <person name="Jenkins J."/>
            <person name="Jones B.M."/>
            <person name="Lawson T."/>
            <person name="Leese F."/>
            <person name="Lindquist E."/>
            <person name="Lobanov A."/>
            <person name="Lomsadze A."/>
            <person name="Malik S.B."/>
            <person name="Marsh M.E."/>
            <person name="Mackinder L."/>
            <person name="Mock T."/>
            <person name="Mueller-Roeber B."/>
            <person name="Pagarete A."/>
            <person name="Parker M."/>
            <person name="Probert I."/>
            <person name="Quesneville H."/>
            <person name="Raines C."/>
            <person name="Rensing S.A."/>
            <person name="Riano-Pachon D.M."/>
            <person name="Richier S."/>
            <person name="Rokitta S."/>
            <person name="Shiraiwa Y."/>
            <person name="Soanes D.M."/>
            <person name="van der Giezen M."/>
            <person name="Wahlund T.M."/>
            <person name="Williams B."/>
            <person name="Wilson W."/>
            <person name="Wolfe G."/>
            <person name="Wurch L.L."/>
        </authorList>
    </citation>
    <scope>NUCLEOTIDE SEQUENCE</scope>
</reference>
<name>A0A0D3IT61_EMIH1</name>
<dbReference type="InterPro" id="IPR012338">
    <property type="entry name" value="Beta-lactam/transpept-like"/>
</dbReference>
<dbReference type="Gene3D" id="3.40.710.10">
    <property type="entry name" value="DD-peptidase/beta-lactamase superfamily"/>
    <property type="match status" value="1"/>
</dbReference>
<feature type="signal peptide" evidence="1">
    <location>
        <begin position="1"/>
        <end position="27"/>
    </location>
</feature>
<dbReference type="HOGENOM" id="CLU_766009_0_0_1"/>
<sequence>MALFFPRRSRPVVLLLACLAFPQRSAAQQCTGQPDAAPPGLDRSRFEVAARWADAFVSSGRLPGLVVAVQRDGDLFVHAAGAYAADTIFRVCSMTKAIVGVAAASLIEDGLLPRGLDTEVAALLPEWADMRVAEVCAPSEPDAACPLREAGHRFRLVPAHRNITVEDLLTHRAGLTYAFFREHFDTSRWQPSADVAAALMRERGDTDVLGRVLEVVSGRPLGQLLAERVLRPLGMNDTAFLLSPDDADRRARLAELFHAPGGSLRSCKGAAAAAWCASAQAAYVGDGSSVALQSGGLAPAGDHAFRNLDSERPAGSVPESEGHGERLAAVAMSQCHGFDQFCRDRGEELHRGLRDVAHGLLP</sequence>
<evidence type="ECO:0000313" key="4">
    <source>
        <dbReference type="Proteomes" id="UP000013827"/>
    </source>
</evidence>
<evidence type="ECO:0000259" key="2">
    <source>
        <dbReference type="Pfam" id="PF00144"/>
    </source>
</evidence>
<feature type="chain" id="PRO_5044187851" description="Beta-lactamase-related domain-containing protein" evidence="1">
    <location>
        <begin position="28"/>
        <end position="362"/>
    </location>
</feature>
<dbReference type="Pfam" id="PF00144">
    <property type="entry name" value="Beta-lactamase"/>
    <property type="match status" value="1"/>
</dbReference>
<dbReference type="PANTHER" id="PTHR43283:SF3">
    <property type="entry name" value="BETA-LACTAMASE FAMILY PROTEIN (AFU_ORTHOLOGUE AFUA_5G07500)"/>
    <property type="match status" value="1"/>
</dbReference>
<dbReference type="GeneID" id="17260600"/>
<proteinExistence type="predicted"/>
<dbReference type="InterPro" id="IPR001466">
    <property type="entry name" value="Beta-lactam-related"/>
</dbReference>
<dbReference type="KEGG" id="ehx:EMIHUDRAFT_211911"/>
<dbReference type="PANTHER" id="PTHR43283">
    <property type="entry name" value="BETA-LACTAMASE-RELATED"/>
    <property type="match status" value="1"/>
</dbReference>
<dbReference type="STRING" id="2903.R1DUM4"/>
<dbReference type="RefSeq" id="XP_005766875.1">
    <property type="nucleotide sequence ID" value="XM_005766818.1"/>
</dbReference>
<dbReference type="SUPFAM" id="SSF56601">
    <property type="entry name" value="beta-lactamase/transpeptidase-like"/>
    <property type="match status" value="1"/>
</dbReference>
<dbReference type="Proteomes" id="UP000013827">
    <property type="component" value="Unassembled WGS sequence"/>
</dbReference>
<accession>A0A0D3IT61</accession>
<evidence type="ECO:0000256" key="1">
    <source>
        <dbReference type="SAM" id="SignalP"/>
    </source>
</evidence>
<feature type="domain" description="Beta-lactamase-related" evidence="2">
    <location>
        <begin position="50"/>
        <end position="269"/>
    </location>
</feature>
<keyword evidence="4" id="KW-1185">Reference proteome</keyword>
<reference evidence="3" key="2">
    <citation type="submission" date="2024-10" db="UniProtKB">
        <authorList>
            <consortium name="EnsemblProtists"/>
        </authorList>
    </citation>
    <scope>IDENTIFICATION</scope>
</reference>
<organism evidence="3 4">
    <name type="scientific">Emiliania huxleyi (strain CCMP1516)</name>
    <dbReference type="NCBI Taxonomy" id="280463"/>
    <lineage>
        <taxon>Eukaryota</taxon>
        <taxon>Haptista</taxon>
        <taxon>Haptophyta</taxon>
        <taxon>Prymnesiophyceae</taxon>
        <taxon>Isochrysidales</taxon>
        <taxon>Noelaerhabdaceae</taxon>
        <taxon>Emiliania</taxon>
    </lineage>
</organism>
<protein>
    <recommendedName>
        <fullName evidence="2">Beta-lactamase-related domain-containing protein</fullName>
    </recommendedName>
</protein>
<dbReference type="PaxDb" id="2903-EOD14446"/>
<evidence type="ECO:0000313" key="3">
    <source>
        <dbReference type="EnsemblProtists" id="EOD14446"/>
    </source>
</evidence>
<keyword evidence="1" id="KW-0732">Signal</keyword>
<dbReference type="AlphaFoldDB" id="A0A0D3IT61"/>
<dbReference type="InterPro" id="IPR050789">
    <property type="entry name" value="Diverse_Enzym_Activities"/>
</dbReference>
<dbReference type="EnsemblProtists" id="EOD14446">
    <property type="protein sequence ID" value="EOD14446"/>
    <property type="gene ID" value="EMIHUDRAFT_211911"/>
</dbReference>